<dbReference type="GO" id="GO:0003677">
    <property type="term" value="F:DNA binding"/>
    <property type="evidence" value="ECO:0007669"/>
    <property type="project" value="InterPro"/>
</dbReference>
<dbReference type="Gene3D" id="1.10.260.40">
    <property type="entry name" value="lambda repressor-like DNA-binding domains"/>
    <property type="match status" value="1"/>
</dbReference>
<dbReference type="InterPro" id="IPR001387">
    <property type="entry name" value="Cro/C1-type_HTH"/>
</dbReference>
<dbReference type="PATRIC" id="fig|393305.7.peg.4396"/>
<dbReference type="SMART" id="SM00530">
    <property type="entry name" value="HTH_XRE"/>
    <property type="match status" value="1"/>
</dbReference>
<name>A1JT22_YERE8</name>
<dbReference type="PROSITE" id="PS50943">
    <property type="entry name" value="HTH_CROC1"/>
    <property type="match status" value="1"/>
</dbReference>
<dbReference type="HOGENOM" id="CLU_131571_0_0_6"/>
<reference evidence="3 4" key="1">
    <citation type="journal article" date="2006" name="PLoS Genet.">
        <title>The complete genome sequence and comparative genome analysis of the high pathogenicity Yersinia enterocolitica strain 8081.</title>
        <authorList>
            <person name="Thomson N.R."/>
            <person name="Howard S."/>
            <person name="Wren B.W."/>
            <person name="Holden M.T.G."/>
            <person name="Crossman L."/>
            <person name="Challis G.L."/>
            <person name="Churcher C."/>
            <person name="Mungall K."/>
            <person name="Brooks K."/>
            <person name="Chillingworth T."/>
            <person name="Feltwell T."/>
            <person name="Abdellah Z."/>
            <person name="Hauser H."/>
            <person name="Jagels K."/>
            <person name="Maddison M."/>
            <person name="Moule S."/>
            <person name="Sanders M."/>
            <person name="Whitehead S."/>
            <person name="Quail M.A."/>
            <person name="Dougan G."/>
            <person name="Parkhill J."/>
            <person name="Prentice M.B."/>
        </authorList>
    </citation>
    <scope>NUCLEOTIDE SEQUENCE [LARGE SCALE GENOMIC DNA]</scope>
    <source>
        <strain evidence="4">NCTC 13174 / 8081</strain>
    </source>
</reference>
<accession>A1JT22</accession>
<sequence length="103" mass="12110">MRTLTDVAEEIKSIRQQQKLKQSDMRLVNGMTQQQVSKFEKGGDINLSTLLRILDGFNLEMVFVTRDQARELRQRLNSANMVETEDNSEHSSPWQQKYRHLED</sequence>
<dbReference type="Pfam" id="PF01381">
    <property type="entry name" value="HTH_3"/>
    <property type="match status" value="1"/>
</dbReference>
<dbReference type="InterPro" id="IPR010982">
    <property type="entry name" value="Lambda_DNA-bd_dom_sf"/>
</dbReference>
<gene>
    <name evidence="3" type="ordered locus">YE4129</name>
</gene>
<dbReference type="CDD" id="cd00093">
    <property type="entry name" value="HTH_XRE"/>
    <property type="match status" value="1"/>
</dbReference>
<feature type="region of interest" description="Disordered" evidence="1">
    <location>
        <begin position="78"/>
        <end position="103"/>
    </location>
</feature>
<dbReference type="SUPFAM" id="SSF47413">
    <property type="entry name" value="lambda repressor-like DNA-binding domains"/>
    <property type="match status" value="1"/>
</dbReference>
<dbReference type="EMBL" id="AM286415">
    <property type="protein sequence ID" value="CAL14146.1"/>
    <property type="molecule type" value="Genomic_DNA"/>
</dbReference>
<evidence type="ECO:0000259" key="2">
    <source>
        <dbReference type="PROSITE" id="PS50943"/>
    </source>
</evidence>
<dbReference type="eggNOG" id="COG3620">
    <property type="taxonomic scope" value="Bacteria"/>
</dbReference>
<dbReference type="KEGG" id="yen:YE4129"/>
<protein>
    <recommendedName>
        <fullName evidence="2">HTH cro/C1-type domain-containing protein</fullName>
    </recommendedName>
</protein>
<proteinExistence type="predicted"/>
<feature type="domain" description="HTH cro/C1-type" evidence="2">
    <location>
        <begin position="11"/>
        <end position="64"/>
    </location>
</feature>
<dbReference type="OrthoDB" id="9801039at2"/>
<evidence type="ECO:0000313" key="4">
    <source>
        <dbReference type="Proteomes" id="UP000000642"/>
    </source>
</evidence>
<evidence type="ECO:0000313" key="3">
    <source>
        <dbReference type="EMBL" id="CAL14146.1"/>
    </source>
</evidence>
<dbReference type="Proteomes" id="UP000000642">
    <property type="component" value="Chromosome"/>
</dbReference>
<dbReference type="RefSeq" id="WP_005175027.1">
    <property type="nucleotide sequence ID" value="NC_008800.1"/>
</dbReference>
<evidence type="ECO:0000256" key="1">
    <source>
        <dbReference type="SAM" id="MobiDB-lite"/>
    </source>
</evidence>
<dbReference type="AlphaFoldDB" id="A1JT22"/>
<organism evidence="3 4">
    <name type="scientific">Yersinia enterocolitica serotype O:8 / biotype 1B (strain NCTC 13174 / 8081)</name>
    <dbReference type="NCBI Taxonomy" id="393305"/>
    <lineage>
        <taxon>Bacteria</taxon>
        <taxon>Pseudomonadati</taxon>
        <taxon>Pseudomonadota</taxon>
        <taxon>Gammaproteobacteria</taxon>
        <taxon>Enterobacterales</taxon>
        <taxon>Yersiniaceae</taxon>
        <taxon>Yersinia</taxon>
    </lineage>
</organism>